<feature type="signal peptide" evidence="1">
    <location>
        <begin position="1"/>
        <end position="19"/>
    </location>
</feature>
<dbReference type="GO" id="GO:0000272">
    <property type="term" value="P:polysaccharide catabolic process"/>
    <property type="evidence" value="ECO:0007669"/>
    <property type="project" value="InterPro"/>
</dbReference>
<dbReference type="InterPro" id="IPR012332">
    <property type="entry name" value="Autotransporter_pectin_lyase_C"/>
</dbReference>
<evidence type="ECO:0000256" key="1">
    <source>
        <dbReference type="SAM" id="SignalP"/>
    </source>
</evidence>
<dbReference type="KEGG" id="amob:HG15A2_08960"/>
<gene>
    <name evidence="2" type="ORF">HG15A2_08960</name>
</gene>
<keyword evidence="3" id="KW-1185">Reference proteome</keyword>
<dbReference type="RefSeq" id="WP_145058167.1">
    <property type="nucleotide sequence ID" value="NZ_CP036263.1"/>
</dbReference>
<dbReference type="InterPro" id="IPR018247">
    <property type="entry name" value="EF_Hand_1_Ca_BS"/>
</dbReference>
<protein>
    <recommendedName>
        <fullName evidence="4">Lipoprotein</fullName>
    </recommendedName>
</protein>
<sequence length="1386" mass="144957" precursor="true">MFSFRTIVFAICLSGVLHAPLLAEFTTVYNLPDDSFPSPISSDTQINVYEGATLPYQLRFPHPWRTLTIVELNIYGGTASRYLEVYREGTVNLYGSNMPIALEANDAAIVNIRGGILDHGIKAEHGSQVHFVGGDFQLNGIPLTDLNGVGDQTQVTFDSNSMLTGVLANGTPFSLLGEWDEFDAGTLSFELAPLPPIGPALQYASTDPHIYRLREGQTLIVDDELGRVQAGHGSVTRVTENVSLDLEAIGAEVDLRAGELTGRAIAGSTVNIDGGTLTDSFDVHSSSTVNLHSGEIHGGSYSGRTFYKGSALNLYGGIVRGRLRAYGTVINGSGGRIQSSLQIYENSVANIGGTGAEYNGVWADASTVNLSAGVLSALTLSNGSQLNLSGGQIRETLVATSGNEVTLVGGEFVLNGQLVQGLDSLGDTVLVDVPDGAALSGFLSDGSPFSFSHSDFYQSGSVSARESLAGARVILQRSQLPVIESARLLASMDTIPKGLRSGQTLTVDAGAEIGDYFGAGQGSDVSVETGGVIGRVFEAAGARVHVNGGTISSGFDISNGSVVDVTTGELGGAIDIFAGGELNVLDGNVGKGIYVGPGGSLNVTGGIFTGIISISQGASANIQGGVFGDGFTVSGQPNIMGATFTGTASLQNSGMINGGHFHGAVEVSTGTIAGGQFDSQFHLNRNGSLTITGGHFKKGFKLENGSSLRIVGGNLDGYKDIGSSAIEVSGGVISDDFYASPFVSFTIVGSEFLLNGEPLDDWSPDAETHPLDLPDEYLLTGYFADGTPFAFNSWDRDRFREGVLTLKRSPTPLPEPMPRHFVASIDPLPVSIHKGQSLTVDAGSNVPNNLMAGPGSFVRVSEGGTLGSNFETLGGTIIVEGGFVGQGMDGFAASNIEISGGEVGAGIDIFQGSRITVSGGTIGGHPYLNHLAGRAIEAYAGKINISGGELGNILATEGTSITYSGGRAGQVHLKEGATIDFSGGAIESLVTRDESNRITIFGDDFHINGEPVTELRNNGDSLQIVFDSSSDYTGILADGTPFALTHITGDYIRSSSTLIFEKTDLPEVGPRHILASQDAVPYGIRQGQTLTIDAGAIVGHSFTAGPGSRVDILPGGYLAKDSQAVGATVNLRGGTIASGFTAYSDSVVNIHQGEIQLYIRARRGSAINMTGGSVTHSLSADEGSTVNITGGEIGGAEGEIGGFSTSGLANISGGTFAKAFKAFEGSEVHFFGTAFHYDNLPINGLELGVPSILTERGFQLSGQFAQGEEFRFSLNGEFRLNDYDTFTRDYFSPNSLVTITLVHNPGDYNGDGVVNYTDYDVWLAALETGNLAADGNYDRKVDEADRTVWENTLGITYFVVPEPLSFQLVILFLGISVVRIRINYSL</sequence>
<dbReference type="OrthoDB" id="272551at2"/>
<dbReference type="PROSITE" id="PS00018">
    <property type="entry name" value="EF_HAND_1"/>
    <property type="match status" value="1"/>
</dbReference>
<accession>A0A517MRX1</accession>
<dbReference type="Gene3D" id="2.160.20.20">
    <property type="match status" value="1"/>
</dbReference>
<evidence type="ECO:0000313" key="3">
    <source>
        <dbReference type="Proteomes" id="UP000319852"/>
    </source>
</evidence>
<keyword evidence="1" id="KW-0732">Signal</keyword>
<reference evidence="2 3" key="1">
    <citation type="submission" date="2019-02" db="EMBL/GenBank/DDBJ databases">
        <title>Deep-cultivation of Planctomycetes and their phenomic and genomic characterization uncovers novel biology.</title>
        <authorList>
            <person name="Wiegand S."/>
            <person name="Jogler M."/>
            <person name="Boedeker C."/>
            <person name="Pinto D."/>
            <person name="Vollmers J."/>
            <person name="Rivas-Marin E."/>
            <person name="Kohn T."/>
            <person name="Peeters S.H."/>
            <person name="Heuer A."/>
            <person name="Rast P."/>
            <person name="Oberbeckmann S."/>
            <person name="Bunk B."/>
            <person name="Jeske O."/>
            <person name="Meyerdierks A."/>
            <person name="Storesund J.E."/>
            <person name="Kallscheuer N."/>
            <person name="Luecker S."/>
            <person name="Lage O.M."/>
            <person name="Pohl T."/>
            <person name="Merkel B.J."/>
            <person name="Hornburger P."/>
            <person name="Mueller R.-W."/>
            <person name="Bruemmer F."/>
            <person name="Labrenz M."/>
            <person name="Spormann A.M."/>
            <person name="Op den Camp H."/>
            <person name="Overmann J."/>
            <person name="Amann R."/>
            <person name="Jetten M.S.M."/>
            <person name="Mascher T."/>
            <person name="Medema M.H."/>
            <person name="Devos D.P."/>
            <person name="Kaster A.-K."/>
            <person name="Ovreas L."/>
            <person name="Rohde M."/>
            <person name="Galperin M.Y."/>
            <person name="Jogler C."/>
        </authorList>
    </citation>
    <scope>NUCLEOTIDE SEQUENCE [LARGE SCALE GENOMIC DNA]</scope>
    <source>
        <strain evidence="2 3">HG15A2</strain>
    </source>
</reference>
<feature type="chain" id="PRO_5022039792" description="Lipoprotein" evidence="1">
    <location>
        <begin position="20"/>
        <end position="1386"/>
    </location>
</feature>
<evidence type="ECO:0000313" key="2">
    <source>
        <dbReference type="EMBL" id="QDS97632.1"/>
    </source>
</evidence>
<dbReference type="EMBL" id="CP036263">
    <property type="protein sequence ID" value="QDS97632.1"/>
    <property type="molecule type" value="Genomic_DNA"/>
</dbReference>
<dbReference type="InterPro" id="IPR036439">
    <property type="entry name" value="Dockerin_dom_sf"/>
</dbReference>
<proteinExistence type="predicted"/>
<evidence type="ECO:0008006" key="4">
    <source>
        <dbReference type="Google" id="ProtNLM"/>
    </source>
</evidence>
<organism evidence="2 3">
    <name type="scientific">Adhaeretor mobilis</name>
    <dbReference type="NCBI Taxonomy" id="1930276"/>
    <lineage>
        <taxon>Bacteria</taxon>
        <taxon>Pseudomonadati</taxon>
        <taxon>Planctomycetota</taxon>
        <taxon>Planctomycetia</taxon>
        <taxon>Pirellulales</taxon>
        <taxon>Lacipirellulaceae</taxon>
        <taxon>Adhaeretor</taxon>
    </lineage>
</organism>
<dbReference type="SUPFAM" id="SSF63446">
    <property type="entry name" value="Type I dockerin domain"/>
    <property type="match status" value="1"/>
</dbReference>
<dbReference type="Proteomes" id="UP000319852">
    <property type="component" value="Chromosome"/>
</dbReference>
<name>A0A517MRX1_9BACT</name>